<evidence type="ECO:0000313" key="10">
    <source>
        <dbReference type="Proteomes" id="UP001162156"/>
    </source>
</evidence>
<dbReference type="Pfam" id="PF00152">
    <property type="entry name" value="tRNA-synt_2"/>
    <property type="match status" value="1"/>
</dbReference>
<organism evidence="9 10">
    <name type="scientific">Rhamnusium bicolor</name>
    <dbReference type="NCBI Taxonomy" id="1586634"/>
    <lineage>
        <taxon>Eukaryota</taxon>
        <taxon>Metazoa</taxon>
        <taxon>Ecdysozoa</taxon>
        <taxon>Arthropoda</taxon>
        <taxon>Hexapoda</taxon>
        <taxon>Insecta</taxon>
        <taxon>Pterygota</taxon>
        <taxon>Neoptera</taxon>
        <taxon>Endopterygota</taxon>
        <taxon>Coleoptera</taxon>
        <taxon>Polyphaga</taxon>
        <taxon>Cucujiformia</taxon>
        <taxon>Chrysomeloidea</taxon>
        <taxon>Cerambycidae</taxon>
        <taxon>Lepturinae</taxon>
        <taxon>Rhagiini</taxon>
        <taxon>Rhamnusium</taxon>
    </lineage>
</organism>
<comment type="similarity">
    <text evidence="1">Belongs to the class-II aminoacyl-tRNA synthetase family.</text>
</comment>
<evidence type="ECO:0000256" key="4">
    <source>
        <dbReference type="ARBA" id="ARBA00022741"/>
    </source>
</evidence>
<keyword evidence="3" id="KW-0436">Ligase</keyword>
<sequence length="472" mass="53309">MFKSLLLKFVKSLRNDSHYCCSQVPNVLHVLQSQNVGEKIEVKGWVKSLRKQKENVFVDISDGSTGKKLQVLVPQKLFPAGITAGASITAEGILSLSPRGQIELSAENIKIVGKCVLDSYPFAPRKQYQPEYIRQYLHLRPRTNTFSSILRVRSSAVLAIHKYLNSEGYTNVHTPVLTSNDCEGAGEVFKAIPDDINLLKTMVKDKVPLEEAFFDTKTFLSVSGQLHLEAAAHALSKVYTFGPTFRAENSRTRFHLSEFYMLEAEIAFLDNIQDLIMIIEKLIKHVTKSLLDASDNDLKFCHGENKLDLTWINKNFPILTYDEAVAIIKKRSKQFKAEFDDKVGISKEHEIFLVNYCGGIPTFIINWPKSIKPFYMRECENDSTRVASLDLLAPGVGEIVGGSLRENDYNKLKEKLPNSNAQLNWYLDLRKYGGVPTGGFGLGFERYLLLLLGINNIKDVIPFPRWPHNCSL</sequence>
<feature type="domain" description="Aminoacyl-transfer RNA synthetases class-II family profile" evidence="8">
    <location>
        <begin position="150"/>
        <end position="462"/>
    </location>
</feature>
<evidence type="ECO:0000313" key="9">
    <source>
        <dbReference type="EMBL" id="KAJ8927135.1"/>
    </source>
</evidence>
<accession>A0AAV8WLM6</accession>
<dbReference type="PANTHER" id="PTHR22594">
    <property type="entry name" value="ASPARTYL/LYSYL-TRNA SYNTHETASE"/>
    <property type="match status" value="1"/>
</dbReference>
<dbReference type="PROSITE" id="PS50862">
    <property type="entry name" value="AA_TRNA_LIGASE_II"/>
    <property type="match status" value="1"/>
</dbReference>
<dbReference type="CDD" id="cd04318">
    <property type="entry name" value="EcAsnRS_like_N"/>
    <property type="match status" value="1"/>
</dbReference>
<dbReference type="GO" id="GO:0006421">
    <property type="term" value="P:asparaginyl-tRNA aminoacylation"/>
    <property type="evidence" value="ECO:0007669"/>
    <property type="project" value="InterPro"/>
</dbReference>
<dbReference type="GO" id="GO:0005524">
    <property type="term" value="F:ATP binding"/>
    <property type="evidence" value="ECO:0007669"/>
    <property type="project" value="UniProtKB-KW"/>
</dbReference>
<dbReference type="EMBL" id="JANEYF010005719">
    <property type="protein sequence ID" value="KAJ8927135.1"/>
    <property type="molecule type" value="Genomic_DNA"/>
</dbReference>
<protein>
    <recommendedName>
        <fullName evidence="2">asparagine--tRNA ligase</fullName>
        <ecNumber evidence="2">6.1.1.22</ecNumber>
    </recommendedName>
</protein>
<evidence type="ECO:0000256" key="5">
    <source>
        <dbReference type="ARBA" id="ARBA00022840"/>
    </source>
</evidence>
<dbReference type="GO" id="GO:0005739">
    <property type="term" value="C:mitochondrion"/>
    <property type="evidence" value="ECO:0007669"/>
    <property type="project" value="TreeGrafter"/>
</dbReference>
<comment type="caution">
    <text evidence="9">The sequence shown here is derived from an EMBL/GenBank/DDBJ whole genome shotgun (WGS) entry which is preliminary data.</text>
</comment>
<gene>
    <name evidence="9" type="ORF">NQ314_020408</name>
</gene>
<dbReference type="AlphaFoldDB" id="A0AAV8WLM6"/>
<dbReference type="SUPFAM" id="SSF50249">
    <property type="entry name" value="Nucleic acid-binding proteins"/>
    <property type="match status" value="1"/>
</dbReference>
<evidence type="ECO:0000256" key="3">
    <source>
        <dbReference type="ARBA" id="ARBA00022598"/>
    </source>
</evidence>
<dbReference type="NCBIfam" id="TIGR00457">
    <property type="entry name" value="asnS"/>
    <property type="match status" value="1"/>
</dbReference>
<dbReference type="InterPro" id="IPR004522">
    <property type="entry name" value="Asn-tRNA-ligase"/>
</dbReference>
<keyword evidence="10" id="KW-1185">Reference proteome</keyword>
<dbReference type="Proteomes" id="UP001162156">
    <property type="component" value="Unassembled WGS sequence"/>
</dbReference>
<name>A0AAV8WLM6_9CUCU</name>
<keyword evidence="5" id="KW-0067">ATP-binding</keyword>
<evidence type="ECO:0000256" key="1">
    <source>
        <dbReference type="ARBA" id="ARBA00008226"/>
    </source>
</evidence>
<dbReference type="PANTHER" id="PTHR22594:SF34">
    <property type="entry name" value="ASPARAGINE--TRNA LIGASE, MITOCHONDRIAL-RELATED"/>
    <property type="match status" value="1"/>
</dbReference>
<evidence type="ECO:0000256" key="2">
    <source>
        <dbReference type="ARBA" id="ARBA00012816"/>
    </source>
</evidence>
<evidence type="ECO:0000256" key="6">
    <source>
        <dbReference type="ARBA" id="ARBA00022917"/>
    </source>
</evidence>
<dbReference type="PRINTS" id="PR01042">
    <property type="entry name" value="TRNASYNTHASP"/>
</dbReference>
<dbReference type="FunFam" id="3.30.930.10:FF:000016">
    <property type="entry name" value="Asparagine--tRNA ligase"/>
    <property type="match status" value="1"/>
</dbReference>
<dbReference type="InterPro" id="IPR012340">
    <property type="entry name" value="NA-bd_OB-fold"/>
</dbReference>
<dbReference type="InterPro" id="IPR002312">
    <property type="entry name" value="Asp/Asn-tRNA-synth_IIb"/>
</dbReference>
<dbReference type="NCBIfam" id="NF003037">
    <property type="entry name" value="PRK03932.1"/>
    <property type="match status" value="1"/>
</dbReference>
<keyword evidence="7" id="KW-0030">Aminoacyl-tRNA synthetase</keyword>
<dbReference type="Gene3D" id="3.30.930.10">
    <property type="entry name" value="Bira Bifunctional Protein, Domain 2"/>
    <property type="match status" value="1"/>
</dbReference>
<dbReference type="Gene3D" id="2.40.50.140">
    <property type="entry name" value="Nucleic acid-binding proteins"/>
    <property type="match status" value="1"/>
</dbReference>
<reference evidence="9" key="1">
    <citation type="journal article" date="2023" name="Insect Mol. Biol.">
        <title>Genome sequencing provides insights into the evolution of gene families encoding plant cell wall-degrading enzymes in longhorned beetles.</title>
        <authorList>
            <person name="Shin N.R."/>
            <person name="Okamura Y."/>
            <person name="Kirsch R."/>
            <person name="Pauchet Y."/>
        </authorList>
    </citation>
    <scope>NUCLEOTIDE SEQUENCE</scope>
    <source>
        <strain evidence="9">RBIC_L_NR</strain>
    </source>
</reference>
<evidence type="ECO:0000256" key="7">
    <source>
        <dbReference type="ARBA" id="ARBA00023146"/>
    </source>
</evidence>
<dbReference type="InterPro" id="IPR006195">
    <property type="entry name" value="aa-tRNA-synth_II"/>
</dbReference>
<dbReference type="SUPFAM" id="SSF55681">
    <property type="entry name" value="Class II aaRS and biotin synthetases"/>
    <property type="match status" value="1"/>
</dbReference>
<dbReference type="InterPro" id="IPR004364">
    <property type="entry name" value="Aa-tRNA-synt_II"/>
</dbReference>
<dbReference type="InterPro" id="IPR045864">
    <property type="entry name" value="aa-tRNA-synth_II/BPL/LPL"/>
</dbReference>
<dbReference type="GO" id="GO:0004816">
    <property type="term" value="F:asparagine-tRNA ligase activity"/>
    <property type="evidence" value="ECO:0007669"/>
    <property type="project" value="UniProtKB-EC"/>
</dbReference>
<dbReference type="InterPro" id="IPR004365">
    <property type="entry name" value="NA-bd_OB_tRNA"/>
</dbReference>
<keyword evidence="6" id="KW-0648">Protein biosynthesis</keyword>
<dbReference type="EC" id="6.1.1.22" evidence="2"/>
<keyword evidence="4" id="KW-0547">Nucleotide-binding</keyword>
<dbReference type="CDD" id="cd00776">
    <property type="entry name" value="AsxRS_core"/>
    <property type="match status" value="1"/>
</dbReference>
<dbReference type="Pfam" id="PF01336">
    <property type="entry name" value="tRNA_anti-codon"/>
    <property type="match status" value="1"/>
</dbReference>
<dbReference type="GO" id="GO:0003676">
    <property type="term" value="F:nucleic acid binding"/>
    <property type="evidence" value="ECO:0007669"/>
    <property type="project" value="InterPro"/>
</dbReference>
<proteinExistence type="inferred from homology"/>
<evidence type="ECO:0000259" key="8">
    <source>
        <dbReference type="PROSITE" id="PS50862"/>
    </source>
</evidence>